<evidence type="ECO:0000256" key="2">
    <source>
        <dbReference type="ARBA" id="ARBA00008536"/>
    </source>
</evidence>
<feature type="transmembrane region" description="Helical" evidence="13">
    <location>
        <begin position="22"/>
        <end position="48"/>
    </location>
</feature>
<comment type="subcellular location">
    <subcellularLocation>
        <location evidence="1">Cell membrane</location>
        <topology evidence="1">Single-pass type I membrane protein</topology>
    </subcellularLocation>
</comment>
<dbReference type="PROSITE" id="PS00108">
    <property type="entry name" value="PROTEIN_KINASE_ST"/>
    <property type="match status" value="1"/>
</dbReference>
<keyword evidence="12" id="KW-0325">Glycoprotein</keyword>
<evidence type="ECO:0000256" key="11">
    <source>
        <dbReference type="ARBA" id="ARBA00023170"/>
    </source>
</evidence>
<dbReference type="PANTHER" id="PTHR27007">
    <property type="match status" value="1"/>
</dbReference>
<dbReference type="Proteomes" id="UP000230069">
    <property type="component" value="Unassembled WGS sequence"/>
</dbReference>
<dbReference type="GO" id="GO:0002229">
    <property type="term" value="P:defense response to oomycetes"/>
    <property type="evidence" value="ECO:0007669"/>
    <property type="project" value="UniProtKB-ARBA"/>
</dbReference>
<dbReference type="Gene3D" id="1.10.510.10">
    <property type="entry name" value="Transferase(Phosphotransferase) domain 1"/>
    <property type="match status" value="1"/>
</dbReference>
<organism evidence="15 16">
    <name type="scientific">Aquilegia coerulea</name>
    <name type="common">Rocky mountain columbine</name>
    <dbReference type="NCBI Taxonomy" id="218851"/>
    <lineage>
        <taxon>Eukaryota</taxon>
        <taxon>Viridiplantae</taxon>
        <taxon>Streptophyta</taxon>
        <taxon>Embryophyta</taxon>
        <taxon>Tracheophyta</taxon>
        <taxon>Spermatophyta</taxon>
        <taxon>Magnoliopsida</taxon>
        <taxon>Ranunculales</taxon>
        <taxon>Ranunculaceae</taxon>
        <taxon>Thalictroideae</taxon>
        <taxon>Aquilegia</taxon>
    </lineage>
</organism>
<evidence type="ECO:0000313" key="16">
    <source>
        <dbReference type="Proteomes" id="UP000230069"/>
    </source>
</evidence>
<dbReference type="GO" id="GO:0004672">
    <property type="term" value="F:protein kinase activity"/>
    <property type="evidence" value="ECO:0007669"/>
    <property type="project" value="InterPro"/>
</dbReference>
<keyword evidence="8" id="KW-0067">ATP-binding</keyword>
<dbReference type="Gene3D" id="3.30.200.20">
    <property type="entry name" value="Phosphorylase Kinase, domain 1"/>
    <property type="match status" value="1"/>
</dbReference>
<evidence type="ECO:0000256" key="5">
    <source>
        <dbReference type="ARBA" id="ARBA00022692"/>
    </source>
</evidence>
<dbReference type="SUPFAM" id="SSF56112">
    <property type="entry name" value="Protein kinase-like (PK-like)"/>
    <property type="match status" value="1"/>
</dbReference>
<evidence type="ECO:0000256" key="10">
    <source>
        <dbReference type="ARBA" id="ARBA00023136"/>
    </source>
</evidence>
<dbReference type="InterPro" id="IPR011009">
    <property type="entry name" value="Kinase-like_dom_sf"/>
</dbReference>
<dbReference type="InterPro" id="IPR050528">
    <property type="entry name" value="L-type_Lectin-RKs"/>
</dbReference>
<comment type="similarity">
    <text evidence="3">In the C-terminal section; belongs to the protein kinase superfamily. Ser/Thr protein kinase family.</text>
</comment>
<keyword evidence="16" id="KW-1185">Reference proteome</keyword>
<keyword evidence="6" id="KW-0732">Signal</keyword>
<evidence type="ECO:0000259" key="14">
    <source>
        <dbReference type="PROSITE" id="PS50011"/>
    </source>
</evidence>
<evidence type="ECO:0000256" key="8">
    <source>
        <dbReference type="ARBA" id="ARBA00022840"/>
    </source>
</evidence>
<comment type="similarity">
    <text evidence="2">In the N-terminal section; belongs to the leguminous lectin family.</text>
</comment>
<keyword evidence="5 13" id="KW-0812">Transmembrane</keyword>
<evidence type="ECO:0000256" key="6">
    <source>
        <dbReference type="ARBA" id="ARBA00022729"/>
    </source>
</evidence>
<name>A0A2G5E726_AQUCA</name>
<dbReference type="InParanoid" id="A0A2G5E726"/>
<dbReference type="InterPro" id="IPR008271">
    <property type="entry name" value="Ser/Thr_kinase_AS"/>
</dbReference>
<evidence type="ECO:0000256" key="12">
    <source>
        <dbReference type="ARBA" id="ARBA00023180"/>
    </source>
</evidence>
<evidence type="ECO:0000313" key="15">
    <source>
        <dbReference type="EMBL" id="PIA51562.1"/>
    </source>
</evidence>
<evidence type="ECO:0000256" key="3">
    <source>
        <dbReference type="ARBA" id="ARBA00010217"/>
    </source>
</evidence>
<feature type="non-terminal residue" evidence="15">
    <location>
        <position position="1"/>
    </location>
</feature>
<evidence type="ECO:0000256" key="1">
    <source>
        <dbReference type="ARBA" id="ARBA00004251"/>
    </source>
</evidence>
<dbReference type="AlphaFoldDB" id="A0A2G5E726"/>
<gene>
    <name evidence="15" type="ORF">AQUCO_01100426v1</name>
</gene>
<keyword evidence="11" id="KW-0675">Receptor</keyword>
<sequence>LDIVPRGKTITSFPFSSILNSLVFAGLVLIIVVVLIYFFGNAVVWIFLACSKKSNNGMENEEDVVLEVLSDDDYENGTGPKRFTYAELLGEGGFRGVYRGVLSDSNLDVAVKRVSSRSKQGRKEFVSEPCYHLFGGRSILIWLLRYKIALALASALLYLHEEWEQYVVHRDIKSSNVILDSDFSAKLGDFGLARLVDHEQAVKTTMIAGTMGYLAPECLVTGKANLTFIVSELVVEPKEEASKVQLVAWVWKLYGSGKILEAADANLYMEFNEQQITQLMVVGLWCANLDHSLRPSIKQAISVLNFEAPLPDLPFKMSVPTYFTSSMKNLGFSYASGTATNTDSSL</sequence>
<accession>A0A2G5E726</accession>
<proteinExistence type="inferred from homology"/>
<feature type="domain" description="Protein kinase" evidence="14">
    <location>
        <begin position="33"/>
        <end position="306"/>
    </location>
</feature>
<dbReference type="Pfam" id="PF00069">
    <property type="entry name" value="Pkinase"/>
    <property type="match status" value="1"/>
</dbReference>
<reference evidence="15 16" key="1">
    <citation type="submission" date="2017-09" db="EMBL/GenBank/DDBJ databases">
        <title>WGS assembly of Aquilegia coerulea Goldsmith.</title>
        <authorList>
            <person name="Hodges S."/>
            <person name="Kramer E."/>
            <person name="Nordborg M."/>
            <person name="Tomkins J."/>
            <person name="Borevitz J."/>
            <person name="Derieg N."/>
            <person name="Yan J."/>
            <person name="Mihaltcheva S."/>
            <person name="Hayes R.D."/>
            <person name="Rokhsar D."/>
        </authorList>
    </citation>
    <scope>NUCLEOTIDE SEQUENCE [LARGE SCALE GENOMIC DNA]</scope>
    <source>
        <strain evidence="16">cv. Goldsmith</strain>
    </source>
</reference>
<dbReference type="FunFam" id="1.10.510.10:FF:000240">
    <property type="entry name" value="Lectin-domain containing receptor kinase A4.3"/>
    <property type="match status" value="1"/>
</dbReference>
<dbReference type="GO" id="GO:0005886">
    <property type="term" value="C:plasma membrane"/>
    <property type="evidence" value="ECO:0007669"/>
    <property type="project" value="UniProtKB-SubCell"/>
</dbReference>
<evidence type="ECO:0000256" key="9">
    <source>
        <dbReference type="ARBA" id="ARBA00022989"/>
    </source>
</evidence>
<dbReference type="GO" id="GO:0005524">
    <property type="term" value="F:ATP binding"/>
    <property type="evidence" value="ECO:0007669"/>
    <property type="project" value="UniProtKB-KW"/>
</dbReference>
<evidence type="ECO:0000256" key="4">
    <source>
        <dbReference type="ARBA" id="ARBA00022475"/>
    </source>
</evidence>
<keyword evidence="9 13" id="KW-1133">Transmembrane helix</keyword>
<keyword evidence="4" id="KW-1003">Cell membrane</keyword>
<dbReference type="SMART" id="SM00220">
    <property type="entry name" value="S_TKc"/>
    <property type="match status" value="1"/>
</dbReference>
<keyword evidence="10 13" id="KW-0472">Membrane</keyword>
<protein>
    <recommendedName>
        <fullName evidence="14">Protein kinase domain-containing protein</fullName>
    </recommendedName>
</protein>
<dbReference type="EMBL" id="KZ305028">
    <property type="protein sequence ID" value="PIA51562.1"/>
    <property type="molecule type" value="Genomic_DNA"/>
</dbReference>
<dbReference type="STRING" id="218851.A0A2G5E726"/>
<evidence type="ECO:0000256" key="13">
    <source>
        <dbReference type="SAM" id="Phobius"/>
    </source>
</evidence>
<dbReference type="OrthoDB" id="4062651at2759"/>
<dbReference type="PROSITE" id="PS50011">
    <property type="entry name" value="PROTEIN_KINASE_DOM"/>
    <property type="match status" value="1"/>
</dbReference>
<dbReference type="InterPro" id="IPR000719">
    <property type="entry name" value="Prot_kinase_dom"/>
</dbReference>
<evidence type="ECO:0000256" key="7">
    <source>
        <dbReference type="ARBA" id="ARBA00022741"/>
    </source>
</evidence>
<keyword evidence="7" id="KW-0547">Nucleotide-binding</keyword>